<dbReference type="InterPro" id="IPR036866">
    <property type="entry name" value="RibonucZ/Hydroxyglut_hydro"/>
</dbReference>
<evidence type="ECO:0000259" key="2">
    <source>
        <dbReference type="SMART" id="SM00849"/>
    </source>
</evidence>
<dbReference type="Proteomes" id="UP000023152">
    <property type="component" value="Unassembled WGS sequence"/>
</dbReference>
<accession>X6MA52</accession>
<dbReference type="GO" id="GO:0046872">
    <property type="term" value="F:metal ion binding"/>
    <property type="evidence" value="ECO:0007669"/>
    <property type="project" value="UniProtKB-KW"/>
</dbReference>
<comment type="caution">
    <text evidence="3">The sequence shown here is derived from an EMBL/GenBank/DDBJ whole genome shotgun (WGS) entry which is preliminary data.</text>
</comment>
<dbReference type="InterPro" id="IPR044528">
    <property type="entry name" value="POD-like_MBL-fold"/>
</dbReference>
<dbReference type="CDD" id="cd07724">
    <property type="entry name" value="POD-like_MBL-fold"/>
    <property type="match status" value="1"/>
</dbReference>
<sequence length="308" mass="34640">MELRTSTYTYLLGCPRTKTGVLIDSTLDRCEADLKTATEMGVNVKFALETHIHADHVTGAKKLKSLKSDIKSITGAASCECDRVIKDNEIIQIGDLQLLCLHTPGHTKNCYSFVTVPGKEMVFTGDALLIRGCGRTGKPIFFFCLKKDFQEGNYKLLHKAVNEKLFTLPDDCIVWPGHNYAGEVQSTIGEEKKFNPRLGNGKGVEEFGKLMDDVHKRIIKPKFLEYSVTNNLKGGKKRGDVGIFENFFFLPSSSGLFKEQNKLSNDRCKCGYCRCFKKFVTLQNGFQLVLQIIYTVKHLVGKQNIPFF</sequence>
<dbReference type="SMART" id="SM00849">
    <property type="entry name" value="Lactamase_B"/>
    <property type="match status" value="1"/>
</dbReference>
<dbReference type="GO" id="GO:0070813">
    <property type="term" value="P:hydrogen sulfide metabolic process"/>
    <property type="evidence" value="ECO:0007669"/>
    <property type="project" value="TreeGrafter"/>
</dbReference>
<gene>
    <name evidence="3" type="ORF">RFI_27019</name>
</gene>
<organism evidence="3 4">
    <name type="scientific">Reticulomyxa filosa</name>
    <dbReference type="NCBI Taxonomy" id="46433"/>
    <lineage>
        <taxon>Eukaryota</taxon>
        <taxon>Sar</taxon>
        <taxon>Rhizaria</taxon>
        <taxon>Retaria</taxon>
        <taxon>Foraminifera</taxon>
        <taxon>Monothalamids</taxon>
        <taxon>Reticulomyxidae</taxon>
        <taxon>Reticulomyxa</taxon>
    </lineage>
</organism>
<keyword evidence="1" id="KW-0479">Metal-binding</keyword>
<dbReference type="EMBL" id="ASPP01023512">
    <property type="protein sequence ID" value="ETO10357.1"/>
    <property type="molecule type" value="Genomic_DNA"/>
</dbReference>
<dbReference type="OMA" id="VMDIDYA"/>
<evidence type="ECO:0000313" key="3">
    <source>
        <dbReference type="EMBL" id="ETO10357.1"/>
    </source>
</evidence>
<name>X6MA52_RETFI</name>
<dbReference type="Pfam" id="PF00753">
    <property type="entry name" value="Lactamase_B"/>
    <property type="match status" value="2"/>
</dbReference>
<dbReference type="PANTHER" id="PTHR43084:SF1">
    <property type="entry name" value="PERSULFIDE DIOXYGENASE ETHE1, MITOCHONDRIAL"/>
    <property type="match status" value="1"/>
</dbReference>
<keyword evidence="4" id="KW-1185">Reference proteome</keyword>
<dbReference type="InterPro" id="IPR051682">
    <property type="entry name" value="Mito_Persulfide_Diox"/>
</dbReference>
<dbReference type="PANTHER" id="PTHR43084">
    <property type="entry name" value="PERSULFIDE DIOXYGENASE ETHE1"/>
    <property type="match status" value="1"/>
</dbReference>
<proteinExistence type="predicted"/>
<dbReference type="InterPro" id="IPR001279">
    <property type="entry name" value="Metallo-B-lactamas"/>
</dbReference>
<feature type="domain" description="Metallo-beta-lactamase" evidence="2">
    <location>
        <begin position="6"/>
        <end position="178"/>
    </location>
</feature>
<dbReference type="OrthoDB" id="449487at2759"/>
<evidence type="ECO:0000313" key="4">
    <source>
        <dbReference type="Proteomes" id="UP000023152"/>
    </source>
</evidence>
<protein>
    <recommendedName>
        <fullName evidence="2">Metallo-beta-lactamase domain-containing protein</fullName>
    </recommendedName>
</protein>
<evidence type="ECO:0000256" key="1">
    <source>
        <dbReference type="ARBA" id="ARBA00022723"/>
    </source>
</evidence>
<reference evidence="3 4" key="1">
    <citation type="journal article" date="2013" name="Curr. Biol.">
        <title>The Genome of the Foraminiferan Reticulomyxa filosa.</title>
        <authorList>
            <person name="Glockner G."/>
            <person name="Hulsmann N."/>
            <person name="Schleicher M."/>
            <person name="Noegel A.A."/>
            <person name="Eichinger L."/>
            <person name="Gallinger C."/>
            <person name="Pawlowski J."/>
            <person name="Sierra R."/>
            <person name="Euteneuer U."/>
            <person name="Pillet L."/>
            <person name="Moustafa A."/>
            <person name="Platzer M."/>
            <person name="Groth M."/>
            <person name="Szafranski K."/>
            <person name="Schliwa M."/>
        </authorList>
    </citation>
    <scope>NUCLEOTIDE SEQUENCE [LARGE SCALE GENOMIC DNA]</scope>
</reference>
<dbReference type="AlphaFoldDB" id="X6MA52"/>
<dbReference type="GO" id="GO:0006749">
    <property type="term" value="P:glutathione metabolic process"/>
    <property type="evidence" value="ECO:0007669"/>
    <property type="project" value="InterPro"/>
</dbReference>
<dbReference type="SUPFAM" id="SSF56281">
    <property type="entry name" value="Metallo-hydrolase/oxidoreductase"/>
    <property type="match status" value="1"/>
</dbReference>
<dbReference type="GO" id="GO:0050313">
    <property type="term" value="F:sulfur dioxygenase activity"/>
    <property type="evidence" value="ECO:0007669"/>
    <property type="project" value="InterPro"/>
</dbReference>
<dbReference type="Gene3D" id="3.60.15.10">
    <property type="entry name" value="Ribonuclease Z/Hydroxyacylglutathione hydrolase-like"/>
    <property type="match status" value="1"/>
</dbReference>